<evidence type="ECO:0008006" key="6">
    <source>
        <dbReference type="Google" id="ProtNLM"/>
    </source>
</evidence>
<dbReference type="GO" id="GO:0031640">
    <property type="term" value="P:killing of cells of another organism"/>
    <property type="evidence" value="ECO:0007669"/>
    <property type="project" value="UniProtKB-KW"/>
</dbReference>
<gene>
    <name evidence="4" type="ORF">KFL_003050080</name>
</gene>
<dbReference type="OMA" id="TGHKTIC"/>
<dbReference type="GO" id="GO:0042742">
    <property type="term" value="P:defense response to bacterium"/>
    <property type="evidence" value="ECO:0007669"/>
    <property type="project" value="UniProtKB-KW"/>
</dbReference>
<organism evidence="4 5">
    <name type="scientific">Klebsormidium nitens</name>
    <name type="common">Green alga</name>
    <name type="synonym">Ulothrix nitens</name>
    <dbReference type="NCBI Taxonomy" id="105231"/>
    <lineage>
        <taxon>Eukaryota</taxon>
        <taxon>Viridiplantae</taxon>
        <taxon>Streptophyta</taxon>
        <taxon>Klebsormidiophyceae</taxon>
        <taxon>Klebsormidiales</taxon>
        <taxon>Klebsormidiaceae</taxon>
        <taxon>Klebsormidium</taxon>
    </lineage>
</organism>
<proteinExistence type="predicted"/>
<dbReference type="PANTHER" id="PTHR37406">
    <property type="entry name" value="T4-TYPE LYSOZYME 1-RELATED"/>
    <property type="match status" value="1"/>
</dbReference>
<keyword evidence="2" id="KW-0081">Bacteriolytic enzyme</keyword>
<name>A0A1Y1IDB3_KLENI</name>
<sequence length="228" mass="25228">MASPPMKSLGLVLLALFLLSQAAPAYGARSLARGAVDNLVSNLPSWMMPRSLCIPTVSSWVEKHEGRHRCVYENEQGDKAIGVNYNLEDDRSARKSELKTVLADYEKVLKGEQCLNDVQISALLLADTKRKLDEVAETVHKLDDLCCDIQAVLADLDWSMGQKGLDDSDSFLKETENGNWEDAATALRATIWCVSHKKRCDADVAKIEKGCSKGLNLPDFVHTTYSQQ</sequence>
<accession>A0A1Y1IDB3</accession>
<keyword evidence="5" id="KW-1185">Reference proteome</keyword>
<feature type="chain" id="PRO_5013344837" description="Pectinesterase inhibitor domain-containing protein" evidence="3">
    <location>
        <begin position="28"/>
        <end position="228"/>
    </location>
</feature>
<keyword evidence="1" id="KW-0929">Antimicrobial</keyword>
<dbReference type="InterPro" id="IPR052619">
    <property type="entry name" value="Phage_lysozyme-like"/>
</dbReference>
<dbReference type="GO" id="GO:0003796">
    <property type="term" value="F:lysozyme activity"/>
    <property type="evidence" value="ECO:0007669"/>
    <property type="project" value="InterPro"/>
</dbReference>
<dbReference type="OrthoDB" id="2012889at2759"/>
<dbReference type="Proteomes" id="UP000054558">
    <property type="component" value="Unassembled WGS sequence"/>
</dbReference>
<dbReference type="InterPro" id="IPR023347">
    <property type="entry name" value="Lysozyme_dom_sf"/>
</dbReference>
<feature type="signal peptide" evidence="3">
    <location>
        <begin position="1"/>
        <end position="27"/>
    </location>
</feature>
<dbReference type="InterPro" id="IPR023346">
    <property type="entry name" value="Lysozyme-like_dom_sf"/>
</dbReference>
<dbReference type="Gene3D" id="1.10.530.40">
    <property type="match status" value="1"/>
</dbReference>
<dbReference type="PANTHER" id="PTHR37406:SF1">
    <property type="entry name" value="T4-TYPE LYSOZYME 1-RELATED"/>
    <property type="match status" value="1"/>
</dbReference>
<evidence type="ECO:0000313" key="5">
    <source>
        <dbReference type="Proteomes" id="UP000054558"/>
    </source>
</evidence>
<reference evidence="4 5" key="1">
    <citation type="journal article" date="2014" name="Nat. Commun.">
        <title>Klebsormidium flaccidum genome reveals primary factors for plant terrestrial adaptation.</title>
        <authorList>
            <person name="Hori K."/>
            <person name="Maruyama F."/>
            <person name="Fujisawa T."/>
            <person name="Togashi T."/>
            <person name="Yamamoto N."/>
            <person name="Seo M."/>
            <person name="Sato S."/>
            <person name="Yamada T."/>
            <person name="Mori H."/>
            <person name="Tajima N."/>
            <person name="Moriyama T."/>
            <person name="Ikeuchi M."/>
            <person name="Watanabe M."/>
            <person name="Wada H."/>
            <person name="Kobayashi K."/>
            <person name="Saito M."/>
            <person name="Masuda T."/>
            <person name="Sasaki-Sekimoto Y."/>
            <person name="Mashiguchi K."/>
            <person name="Awai K."/>
            <person name="Shimojima M."/>
            <person name="Masuda S."/>
            <person name="Iwai M."/>
            <person name="Nobusawa T."/>
            <person name="Narise T."/>
            <person name="Kondo S."/>
            <person name="Saito H."/>
            <person name="Sato R."/>
            <person name="Murakawa M."/>
            <person name="Ihara Y."/>
            <person name="Oshima-Yamada Y."/>
            <person name="Ohtaka K."/>
            <person name="Satoh M."/>
            <person name="Sonobe K."/>
            <person name="Ishii M."/>
            <person name="Ohtani R."/>
            <person name="Kanamori-Sato M."/>
            <person name="Honoki R."/>
            <person name="Miyazaki D."/>
            <person name="Mochizuki H."/>
            <person name="Umetsu J."/>
            <person name="Higashi K."/>
            <person name="Shibata D."/>
            <person name="Kamiya Y."/>
            <person name="Sato N."/>
            <person name="Nakamura Y."/>
            <person name="Tabata S."/>
            <person name="Ida S."/>
            <person name="Kurokawa K."/>
            <person name="Ohta H."/>
        </authorList>
    </citation>
    <scope>NUCLEOTIDE SEQUENCE [LARGE SCALE GENOMIC DNA]</scope>
    <source>
        <strain evidence="4 5">NIES-2285</strain>
    </source>
</reference>
<evidence type="ECO:0000256" key="3">
    <source>
        <dbReference type="SAM" id="SignalP"/>
    </source>
</evidence>
<evidence type="ECO:0000256" key="1">
    <source>
        <dbReference type="ARBA" id="ARBA00022529"/>
    </source>
</evidence>
<keyword evidence="3" id="KW-0732">Signal</keyword>
<dbReference type="SUPFAM" id="SSF53955">
    <property type="entry name" value="Lysozyme-like"/>
    <property type="match status" value="1"/>
</dbReference>
<evidence type="ECO:0000256" key="2">
    <source>
        <dbReference type="ARBA" id="ARBA00022638"/>
    </source>
</evidence>
<dbReference type="EMBL" id="DF237254">
    <property type="protein sequence ID" value="GAQ86696.1"/>
    <property type="molecule type" value="Genomic_DNA"/>
</dbReference>
<dbReference type="AlphaFoldDB" id="A0A1Y1IDB3"/>
<evidence type="ECO:0000313" key="4">
    <source>
        <dbReference type="EMBL" id="GAQ86696.1"/>
    </source>
</evidence>
<protein>
    <recommendedName>
        <fullName evidence="6">Pectinesterase inhibitor domain-containing protein</fullName>
    </recommendedName>
</protein>